<dbReference type="Gene3D" id="1.10.10.10">
    <property type="entry name" value="Winged helix-like DNA-binding domain superfamily/Winged helix DNA-binding domain"/>
    <property type="match status" value="1"/>
</dbReference>
<dbReference type="Proteomes" id="UP000184604">
    <property type="component" value="Chromosome"/>
</dbReference>
<dbReference type="InterPro" id="IPR013196">
    <property type="entry name" value="HTH_11"/>
</dbReference>
<dbReference type="InterPro" id="IPR028349">
    <property type="entry name" value="PafC-like"/>
</dbReference>
<dbReference type="InterPro" id="IPR001034">
    <property type="entry name" value="DeoR_HTH"/>
</dbReference>
<reference evidence="4 5" key="1">
    <citation type="submission" date="2016-12" db="EMBL/GenBank/DDBJ databases">
        <title>Complete genome sequence of Clostridium kluyveri JZZ isolated from the pit mud of a Chinese flavor liquor-making factory.</title>
        <authorList>
            <person name="Wang Y."/>
        </authorList>
    </citation>
    <scope>NUCLEOTIDE SEQUENCE [LARGE SCALE GENOMIC DNA]</scope>
    <source>
        <strain evidence="4 5">JZZ</strain>
    </source>
</reference>
<keyword evidence="2" id="KW-0804">Transcription</keyword>
<evidence type="ECO:0000313" key="4">
    <source>
        <dbReference type="EMBL" id="APM39862.1"/>
    </source>
</evidence>
<evidence type="ECO:0000256" key="1">
    <source>
        <dbReference type="ARBA" id="ARBA00023015"/>
    </source>
</evidence>
<evidence type="ECO:0000259" key="3">
    <source>
        <dbReference type="PROSITE" id="PS51000"/>
    </source>
</evidence>
<sequence>MKIDRLVSIIMILLERKKISAPELAKMFEVNLRTIYRDIDTINQAGIPIITYRGANGGIGIMEEYKIEKKLFTLSDITELLIGLKSIYSTMSNQELLNTMAKLKGLVPKDELQQVEKKTNRIKIDHTPWFGNERIQLNLKKIKTAINENRSISFKYFDRLGQKSERKIEPYRLVLKNSSWYIQGYCTLREDFRIFEVSNMSSLKVLEETFIPREFDYDSQDIYFRTDRKTITLKLLIHESLLDIMIEFCGKDNITLYKDDKYIVYFPFVEDDYFYNMILRFGDKCECLEPENVRVEIIERIEKLLSIYKKLPK</sequence>
<dbReference type="InterPro" id="IPR036390">
    <property type="entry name" value="WH_DNA-bd_sf"/>
</dbReference>
<organism evidence="4 5">
    <name type="scientific">Clostridium kluyveri</name>
    <dbReference type="NCBI Taxonomy" id="1534"/>
    <lineage>
        <taxon>Bacteria</taxon>
        <taxon>Bacillati</taxon>
        <taxon>Bacillota</taxon>
        <taxon>Clostridia</taxon>
        <taxon>Eubacteriales</taxon>
        <taxon>Clostridiaceae</taxon>
        <taxon>Clostridium</taxon>
    </lineage>
</organism>
<name>A0A1L5FA43_CLOKL</name>
<dbReference type="InterPro" id="IPR057727">
    <property type="entry name" value="WCX_dom"/>
</dbReference>
<dbReference type="Pfam" id="PF08279">
    <property type="entry name" value="HTH_11"/>
    <property type="match status" value="1"/>
</dbReference>
<gene>
    <name evidence="4" type="ORF">BS101_14540</name>
</gene>
<dbReference type="AlphaFoldDB" id="A0A1L5FA43"/>
<dbReference type="PROSITE" id="PS52050">
    <property type="entry name" value="WYL"/>
    <property type="match status" value="1"/>
</dbReference>
<dbReference type="EMBL" id="CP018335">
    <property type="protein sequence ID" value="APM39862.1"/>
    <property type="molecule type" value="Genomic_DNA"/>
</dbReference>
<dbReference type="PANTHER" id="PTHR34580:SF1">
    <property type="entry name" value="PROTEIN PAFC"/>
    <property type="match status" value="1"/>
</dbReference>
<dbReference type="InterPro" id="IPR026881">
    <property type="entry name" value="WYL_dom"/>
</dbReference>
<dbReference type="PIRSF" id="PIRSF016838">
    <property type="entry name" value="PafC"/>
    <property type="match status" value="1"/>
</dbReference>
<evidence type="ECO:0000256" key="2">
    <source>
        <dbReference type="ARBA" id="ARBA00023163"/>
    </source>
</evidence>
<dbReference type="GO" id="GO:0003700">
    <property type="term" value="F:DNA-binding transcription factor activity"/>
    <property type="evidence" value="ECO:0007669"/>
    <property type="project" value="InterPro"/>
</dbReference>
<dbReference type="PANTHER" id="PTHR34580">
    <property type="match status" value="1"/>
</dbReference>
<feature type="domain" description="HTH deoR-type" evidence="3">
    <location>
        <begin position="2"/>
        <end position="57"/>
    </location>
</feature>
<proteinExistence type="predicted"/>
<dbReference type="InterPro" id="IPR036388">
    <property type="entry name" value="WH-like_DNA-bd_sf"/>
</dbReference>
<accession>A0A1L5FA43</accession>
<dbReference type="Pfam" id="PF13280">
    <property type="entry name" value="WYL"/>
    <property type="match status" value="1"/>
</dbReference>
<protein>
    <submittedName>
        <fullName evidence="4">Transcriptional regulator</fullName>
    </submittedName>
</protein>
<dbReference type="SUPFAM" id="SSF46785">
    <property type="entry name" value="Winged helix' DNA-binding domain"/>
    <property type="match status" value="1"/>
</dbReference>
<dbReference type="Pfam" id="PF25583">
    <property type="entry name" value="WCX"/>
    <property type="match status" value="1"/>
</dbReference>
<keyword evidence="1" id="KW-0805">Transcription regulation</keyword>
<dbReference type="InterPro" id="IPR051534">
    <property type="entry name" value="CBASS_pafABC_assoc_protein"/>
</dbReference>
<dbReference type="PROSITE" id="PS51000">
    <property type="entry name" value="HTH_DEOR_2"/>
    <property type="match status" value="1"/>
</dbReference>
<evidence type="ECO:0000313" key="5">
    <source>
        <dbReference type="Proteomes" id="UP000184604"/>
    </source>
</evidence>
<dbReference type="RefSeq" id="WP_073539477.1">
    <property type="nucleotide sequence ID" value="NZ_CP018335.1"/>
</dbReference>
<dbReference type="OrthoDB" id="9815009at2"/>